<evidence type="ECO:0000256" key="1">
    <source>
        <dbReference type="SAM" id="Phobius"/>
    </source>
</evidence>
<feature type="non-terminal residue" evidence="2">
    <location>
        <position position="76"/>
    </location>
</feature>
<dbReference type="EMBL" id="KQ416305">
    <property type="protein sequence ID" value="KOF97497.1"/>
    <property type="molecule type" value="Genomic_DNA"/>
</dbReference>
<protein>
    <submittedName>
        <fullName evidence="2">Uncharacterized protein</fullName>
    </submittedName>
</protein>
<keyword evidence="1" id="KW-1133">Transmembrane helix</keyword>
<accession>A0A0L8I7Q9</accession>
<evidence type="ECO:0000313" key="2">
    <source>
        <dbReference type="EMBL" id="KOF97497.1"/>
    </source>
</evidence>
<dbReference type="AlphaFoldDB" id="A0A0L8I7Q9"/>
<keyword evidence="1" id="KW-0812">Transmembrane</keyword>
<name>A0A0L8I7Q9_OCTBM</name>
<gene>
    <name evidence="2" type="ORF">OCBIM_22029414mg</name>
</gene>
<proteinExistence type="predicted"/>
<sequence>MHTYIYTDYHLQNLYLNIFFMSICYCGKRYLYITIHINIYTSLWAYICIYYRLSIFQYPIVNVFCCFTMVIHIHSY</sequence>
<feature type="transmembrane region" description="Helical" evidence="1">
    <location>
        <begin position="55"/>
        <end position="73"/>
    </location>
</feature>
<keyword evidence="1" id="KW-0472">Membrane</keyword>
<organism evidence="2">
    <name type="scientific">Octopus bimaculoides</name>
    <name type="common">California two-spotted octopus</name>
    <dbReference type="NCBI Taxonomy" id="37653"/>
    <lineage>
        <taxon>Eukaryota</taxon>
        <taxon>Metazoa</taxon>
        <taxon>Spiralia</taxon>
        <taxon>Lophotrochozoa</taxon>
        <taxon>Mollusca</taxon>
        <taxon>Cephalopoda</taxon>
        <taxon>Coleoidea</taxon>
        <taxon>Octopodiformes</taxon>
        <taxon>Octopoda</taxon>
        <taxon>Incirrata</taxon>
        <taxon>Octopodidae</taxon>
        <taxon>Octopus</taxon>
    </lineage>
</organism>
<reference evidence="2" key="1">
    <citation type="submission" date="2015-07" db="EMBL/GenBank/DDBJ databases">
        <title>MeaNS - Measles Nucleotide Surveillance Program.</title>
        <authorList>
            <person name="Tran T."/>
            <person name="Druce J."/>
        </authorList>
    </citation>
    <scope>NUCLEOTIDE SEQUENCE</scope>
    <source>
        <strain evidence="2">UCB-OBI-ISO-001</strain>
        <tissue evidence="2">Gonad</tissue>
    </source>
</reference>